<dbReference type="STRING" id="518766.Rmar_0878"/>
<keyword evidence="1" id="KW-0812">Transmembrane</keyword>
<proteinExistence type="predicted"/>
<feature type="transmembrane region" description="Helical" evidence="1">
    <location>
        <begin position="73"/>
        <end position="90"/>
    </location>
</feature>
<organism evidence="2 3">
    <name type="scientific">Rhodothermus marinus (strain ATCC 43812 / DSM 4252 / R-10)</name>
    <name type="common">Rhodothermus obamensis</name>
    <dbReference type="NCBI Taxonomy" id="518766"/>
    <lineage>
        <taxon>Bacteria</taxon>
        <taxon>Pseudomonadati</taxon>
        <taxon>Rhodothermota</taxon>
        <taxon>Rhodothermia</taxon>
        <taxon>Rhodothermales</taxon>
        <taxon>Rhodothermaceae</taxon>
        <taxon>Rhodothermus</taxon>
    </lineage>
</organism>
<dbReference type="GO" id="GO:0016020">
    <property type="term" value="C:membrane"/>
    <property type="evidence" value="ECO:0007669"/>
    <property type="project" value="InterPro"/>
</dbReference>
<accession>D0MGZ0</accession>
<dbReference type="RefSeq" id="WP_012843387.1">
    <property type="nucleotide sequence ID" value="NC_013501.1"/>
</dbReference>
<dbReference type="Pfam" id="PF03203">
    <property type="entry name" value="MerC"/>
    <property type="match status" value="1"/>
</dbReference>
<dbReference type="GO" id="GO:0015097">
    <property type="term" value="F:mercury ion transmembrane transporter activity"/>
    <property type="evidence" value="ECO:0007669"/>
    <property type="project" value="InterPro"/>
</dbReference>
<feature type="transmembrane region" description="Helical" evidence="1">
    <location>
        <begin position="12"/>
        <end position="40"/>
    </location>
</feature>
<keyword evidence="1" id="KW-1133">Transmembrane helix</keyword>
<keyword evidence="3" id="KW-1185">Reference proteome</keyword>
<dbReference type="HOGENOM" id="CLU_135628_0_1_10"/>
<dbReference type="eggNOG" id="ENOG50317U3">
    <property type="taxonomic scope" value="Bacteria"/>
</dbReference>
<name>D0MGZ0_RHOM4</name>
<evidence type="ECO:0000256" key="1">
    <source>
        <dbReference type="SAM" id="Phobius"/>
    </source>
</evidence>
<protein>
    <recommendedName>
        <fullName evidence="4">MerC domain-containing protein</fullName>
    </recommendedName>
</protein>
<feature type="transmembrane region" description="Helical" evidence="1">
    <location>
        <begin position="46"/>
        <end position="66"/>
    </location>
</feature>
<evidence type="ECO:0000313" key="2">
    <source>
        <dbReference type="EMBL" id="ACY47775.1"/>
    </source>
</evidence>
<gene>
    <name evidence="2" type="ordered locus">Rmar_0878</name>
</gene>
<dbReference type="KEGG" id="rmr:Rmar_0878"/>
<dbReference type="AlphaFoldDB" id="D0MGZ0"/>
<feature type="transmembrane region" description="Helical" evidence="1">
    <location>
        <begin position="96"/>
        <end position="115"/>
    </location>
</feature>
<sequence>MLTEKSRWDRVGIWLSGICLVHCLLLPLALVVLPVSALVITWHEDVHIVFAVLLVPTTALAFYQGYRRHRQKRVLWGFGPGLALVLLASFPGHEALGVLGGTLVTMLGSALLIWGHWQNWRLQARCAVQPVAESKENATAGTTESASFYTISEKS</sequence>
<dbReference type="Proteomes" id="UP000002221">
    <property type="component" value="Chromosome"/>
</dbReference>
<keyword evidence="1" id="KW-0472">Membrane</keyword>
<dbReference type="InterPro" id="IPR004891">
    <property type="entry name" value="Mercury-R_MerC"/>
</dbReference>
<dbReference type="EMBL" id="CP001807">
    <property type="protein sequence ID" value="ACY47775.1"/>
    <property type="molecule type" value="Genomic_DNA"/>
</dbReference>
<dbReference type="OrthoDB" id="5966279at2"/>
<evidence type="ECO:0008006" key="4">
    <source>
        <dbReference type="Google" id="ProtNLM"/>
    </source>
</evidence>
<evidence type="ECO:0000313" key="3">
    <source>
        <dbReference type="Proteomes" id="UP000002221"/>
    </source>
</evidence>
<reference evidence="2 3" key="1">
    <citation type="journal article" date="2009" name="Stand. Genomic Sci.">
        <title>Complete genome sequence of Rhodothermus marinus type strain (R-10).</title>
        <authorList>
            <person name="Nolan M."/>
            <person name="Tindall B.J."/>
            <person name="Pomrenke H."/>
            <person name="Lapidus A."/>
            <person name="Copeland A."/>
            <person name="Glavina Del Rio T."/>
            <person name="Lucas S."/>
            <person name="Chen F."/>
            <person name="Tice H."/>
            <person name="Cheng J.F."/>
            <person name="Saunders E."/>
            <person name="Han C."/>
            <person name="Bruce D."/>
            <person name="Goodwin L."/>
            <person name="Chain P."/>
            <person name="Pitluck S."/>
            <person name="Ovchinikova G."/>
            <person name="Pati A."/>
            <person name="Ivanova N."/>
            <person name="Mavromatis K."/>
            <person name="Chen A."/>
            <person name="Palaniappan K."/>
            <person name="Land M."/>
            <person name="Hauser L."/>
            <person name="Chang Y.J."/>
            <person name="Jeffries C.D."/>
            <person name="Brettin T."/>
            <person name="Goker M."/>
            <person name="Bristow J."/>
            <person name="Eisen J.A."/>
            <person name="Markowitz V."/>
            <person name="Hugenholtz P."/>
            <person name="Kyrpides N.C."/>
            <person name="Klenk H.P."/>
            <person name="Detter J.C."/>
        </authorList>
    </citation>
    <scope>NUCLEOTIDE SEQUENCE [LARGE SCALE GENOMIC DNA]</scope>
    <source>
        <strain evidence="3">ATCC 43812 / DSM 4252 / R-10</strain>
    </source>
</reference>